<dbReference type="Proteomes" id="UP001359308">
    <property type="component" value="Chromosome"/>
</dbReference>
<keyword evidence="3" id="KW-1185">Reference proteome</keyword>
<evidence type="ECO:0000313" key="2">
    <source>
        <dbReference type="EMBL" id="WWF02315.1"/>
    </source>
</evidence>
<accession>A0ABZ2F6W2</accession>
<evidence type="ECO:0000313" key="3">
    <source>
        <dbReference type="Proteomes" id="UP001359308"/>
    </source>
</evidence>
<feature type="domain" description="RES" evidence="1">
    <location>
        <begin position="48"/>
        <end position="183"/>
    </location>
</feature>
<dbReference type="InterPro" id="IPR014914">
    <property type="entry name" value="RES_dom"/>
</dbReference>
<reference evidence="2 3" key="1">
    <citation type="submission" date="2022-09" db="EMBL/GenBank/DDBJ databases">
        <authorList>
            <person name="Giprobiosintez L."/>
        </authorList>
    </citation>
    <scope>NUCLEOTIDE SEQUENCE [LARGE SCALE GENOMIC DNA]</scope>
    <source>
        <strain evidence="3">VKPM-B-12549 (GBS-15)</strain>
    </source>
</reference>
<organism evidence="2 3">
    <name type="scientific">Methylococcus capsulatus</name>
    <dbReference type="NCBI Taxonomy" id="414"/>
    <lineage>
        <taxon>Bacteria</taxon>
        <taxon>Pseudomonadati</taxon>
        <taxon>Pseudomonadota</taxon>
        <taxon>Gammaproteobacteria</taxon>
        <taxon>Methylococcales</taxon>
        <taxon>Methylococcaceae</taxon>
        <taxon>Methylococcus</taxon>
    </lineage>
</organism>
<gene>
    <name evidence="2" type="ORF">N4J17_01495</name>
</gene>
<dbReference type="Pfam" id="PF08808">
    <property type="entry name" value="RES"/>
    <property type="match status" value="1"/>
</dbReference>
<sequence>MEAQHRVATMHLTAGRLDDQSLLEDILDEAKPPLPAAAEGLHWLLATPFRYWPLPGGSRFRRSTDPGVFYGAEERKTACAECGYWRLRFWLDSEGLSDRSATVELTLFEFAAAADKAIDLSRPPLSSDRDAWTHPSDYSATQTLAEHARDAGIETIRYQSVRDPGGFCLALLTPKVFKSAPEPYRNSQQTWNLLIQPPTRIVWQRQLDRESWVFEF</sequence>
<dbReference type="SMART" id="SM00953">
    <property type="entry name" value="RES"/>
    <property type="match status" value="1"/>
</dbReference>
<evidence type="ECO:0000259" key="1">
    <source>
        <dbReference type="SMART" id="SM00953"/>
    </source>
</evidence>
<dbReference type="EMBL" id="CP104311">
    <property type="protein sequence ID" value="WWF02315.1"/>
    <property type="molecule type" value="Genomic_DNA"/>
</dbReference>
<dbReference type="RefSeq" id="WP_277458541.1">
    <property type="nucleotide sequence ID" value="NZ_CP104311.1"/>
</dbReference>
<name>A0ABZ2F6W2_METCP</name>
<proteinExistence type="predicted"/>
<protein>
    <submittedName>
        <fullName evidence="2">RES family NAD+ phosphorylase</fullName>
    </submittedName>
</protein>